<gene>
    <name evidence="3" type="ORF">L596_002464</name>
</gene>
<comment type="caution">
    <text evidence="3">The sequence shown here is derived from an EMBL/GenBank/DDBJ whole genome shotgun (WGS) entry which is preliminary data.</text>
</comment>
<evidence type="ECO:0000256" key="2">
    <source>
        <dbReference type="SAM" id="Phobius"/>
    </source>
</evidence>
<feature type="region of interest" description="Disordered" evidence="1">
    <location>
        <begin position="42"/>
        <end position="90"/>
    </location>
</feature>
<reference evidence="3 4" key="1">
    <citation type="journal article" date="2015" name="Genome Biol.">
        <title>Comparative genomics of Steinernema reveals deeply conserved gene regulatory networks.</title>
        <authorList>
            <person name="Dillman A.R."/>
            <person name="Macchietto M."/>
            <person name="Porter C.F."/>
            <person name="Rogers A."/>
            <person name="Williams B."/>
            <person name="Antoshechkin I."/>
            <person name="Lee M.M."/>
            <person name="Goodwin Z."/>
            <person name="Lu X."/>
            <person name="Lewis E.E."/>
            <person name="Goodrich-Blair H."/>
            <person name="Stock S.P."/>
            <person name="Adams B.J."/>
            <person name="Sternberg P.W."/>
            <person name="Mortazavi A."/>
        </authorList>
    </citation>
    <scope>NUCLEOTIDE SEQUENCE [LARGE SCALE GENOMIC DNA]</scope>
    <source>
        <strain evidence="3 4">ALL</strain>
    </source>
</reference>
<evidence type="ECO:0000313" key="3">
    <source>
        <dbReference type="EMBL" id="TMS34974.1"/>
    </source>
</evidence>
<evidence type="ECO:0000313" key="4">
    <source>
        <dbReference type="Proteomes" id="UP000298663"/>
    </source>
</evidence>
<proteinExistence type="predicted"/>
<keyword evidence="2" id="KW-1133">Transmembrane helix</keyword>
<evidence type="ECO:0000256" key="1">
    <source>
        <dbReference type="SAM" id="MobiDB-lite"/>
    </source>
</evidence>
<protein>
    <submittedName>
        <fullName evidence="3">Uncharacterized protein</fullName>
    </submittedName>
</protein>
<keyword evidence="2" id="KW-0472">Membrane</keyword>
<accession>A0A4U8UPE1</accession>
<dbReference type="Proteomes" id="UP000298663">
    <property type="component" value="Unassembled WGS sequence"/>
</dbReference>
<organism evidence="3 4">
    <name type="scientific">Steinernema carpocapsae</name>
    <name type="common">Entomopathogenic nematode</name>
    <dbReference type="NCBI Taxonomy" id="34508"/>
    <lineage>
        <taxon>Eukaryota</taxon>
        <taxon>Metazoa</taxon>
        <taxon>Ecdysozoa</taxon>
        <taxon>Nematoda</taxon>
        <taxon>Chromadorea</taxon>
        <taxon>Rhabditida</taxon>
        <taxon>Tylenchina</taxon>
        <taxon>Panagrolaimomorpha</taxon>
        <taxon>Strongyloidoidea</taxon>
        <taxon>Steinernematidae</taxon>
        <taxon>Steinernema</taxon>
    </lineage>
</organism>
<feature type="transmembrane region" description="Helical" evidence="2">
    <location>
        <begin position="6"/>
        <end position="24"/>
    </location>
</feature>
<reference evidence="3 4" key="2">
    <citation type="journal article" date="2019" name="G3 (Bethesda)">
        <title>Hybrid Assembly of the Genome of the Entomopathogenic Nematode Steinernema carpocapsae Identifies the X-Chromosome.</title>
        <authorList>
            <person name="Serra L."/>
            <person name="Macchietto M."/>
            <person name="Macias-Munoz A."/>
            <person name="McGill C.J."/>
            <person name="Rodriguez I.M."/>
            <person name="Rodriguez B."/>
            <person name="Murad R."/>
            <person name="Mortazavi A."/>
        </authorList>
    </citation>
    <scope>NUCLEOTIDE SEQUENCE [LARGE SCALE GENOMIC DNA]</scope>
    <source>
        <strain evidence="3 4">ALL</strain>
    </source>
</reference>
<keyword evidence="2" id="KW-0812">Transmembrane</keyword>
<dbReference type="EMBL" id="AZBU02000001">
    <property type="protein sequence ID" value="TMS34974.1"/>
    <property type="molecule type" value="Genomic_DNA"/>
</dbReference>
<keyword evidence="4" id="KW-1185">Reference proteome</keyword>
<name>A0A4U8UPE1_STECR</name>
<dbReference type="AlphaFoldDB" id="A0A4U8UPE1"/>
<sequence>MLRKTTAVMANFGIFVNILSASIVDWKWRRAVERHFDDRGRTAAMRKKRPLSGAKNPENGAGFASADFNTESCQDSHMPRKDRRKEFHYLEETDRDSLQFHTHDREGSITN</sequence>